<keyword evidence="4 6" id="KW-0998">Cell outer membrane</keyword>
<evidence type="ECO:0000259" key="7">
    <source>
        <dbReference type="Pfam" id="PF13525"/>
    </source>
</evidence>
<name>A0ABV2JSX6_9GAMM</name>
<keyword evidence="2 6" id="KW-0472">Membrane</keyword>
<evidence type="ECO:0000313" key="9">
    <source>
        <dbReference type="Proteomes" id="UP001549184"/>
    </source>
</evidence>
<dbReference type="PANTHER" id="PTHR37423:SF1">
    <property type="entry name" value="OUTER MEMBRANE PROTEIN ASSEMBLY FACTOR BAMD"/>
    <property type="match status" value="1"/>
</dbReference>
<evidence type="ECO:0000256" key="6">
    <source>
        <dbReference type="HAMAP-Rule" id="MF_00922"/>
    </source>
</evidence>
<keyword evidence="3" id="KW-0564">Palmitate</keyword>
<dbReference type="EMBL" id="JBEPMU010000002">
    <property type="protein sequence ID" value="MET3651930.1"/>
    <property type="molecule type" value="Genomic_DNA"/>
</dbReference>
<dbReference type="InterPro" id="IPR017689">
    <property type="entry name" value="BamD"/>
</dbReference>
<keyword evidence="1 6" id="KW-0732">Signal</keyword>
<gene>
    <name evidence="6" type="primary">bamD</name>
    <name evidence="8" type="ORF">ABIC75_001652</name>
</gene>
<dbReference type="CDD" id="cd15830">
    <property type="entry name" value="BamD"/>
    <property type="match status" value="1"/>
</dbReference>
<reference evidence="8 9" key="1">
    <citation type="submission" date="2024-06" db="EMBL/GenBank/DDBJ databases">
        <title>Sorghum-associated microbial communities from plants grown in Nebraska, USA.</title>
        <authorList>
            <person name="Schachtman D."/>
        </authorList>
    </citation>
    <scope>NUCLEOTIDE SEQUENCE [LARGE SCALE GENOMIC DNA]</scope>
    <source>
        <strain evidence="8 9">1073</strain>
    </source>
</reference>
<comment type="function">
    <text evidence="6">Part of the outer membrane protein assembly complex, which is involved in assembly and insertion of beta-barrel proteins into the outer membrane.</text>
</comment>
<keyword evidence="9" id="KW-1185">Reference proteome</keyword>
<evidence type="ECO:0000256" key="4">
    <source>
        <dbReference type="ARBA" id="ARBA00023237"/>
    </source>
</evidence>
<comment type="similarity">
    <text evidence="6">Belongs to the BamD family.</text>
</comment>
<evidence type="ECO:0000256" key="1">
    <source>
        <dbReference type="ARBA" id="ARBA00022729"/>
    </source>
</evidence>
<dbReference type="Gene3D" id="1.25.40.10">
    <property type="entry name" value="Tetratricopeptide repeat domain"/>
    <property type="match status" value="1"/>
</dbReference>
<proteinExistence type="inferred from homology"/>
<dbReference type="HAMAP" id="MF_00922">
    <property type="entry name" value="OM_assembly_BamD"/>
    <property type="match status" value="1"/>
</dbReference>
<comment type="caution">
    <text evidence="8">The sequence shown here is derived from an EMBL/GenBank/DDBJ whole genome shotgun (WGS) entry which is preliminary data.</text>
</comment>
<dbReference type="InterPro" id="IPR011990">
    <property type="entry name" value="TPR-like_helical_dom_sf"/>
</dbReference>
<dbReference type="NCBIfam" id="TIGR03302">
    <property type="entry name" value="OM_YfiO"/>
    <property type="match status" value="1"/>
</dbReference>
<dbReference type="Pfam" id="PF13525">
    <property type="entry name" value="YfiO"/>
    <property type="match status" value="1"/>
</dbReference>
<comment type="subunit">
    <text evidence="6">Part of the Bam complex.</text>
</comment>
<evidence type="ECO:0000313" key="8">
    <source>
        <dbReference type="EMBL" id="MET3651930.1"/>
    </source>
</evidence>
<dbReference type="SUPFAM" id="SSF48452">
    <property type="entry name" value="TPR-like"/>
    <property type="match status" value="1"/>
</dbReference>
<evidence type="ECO:0000256" key="5">
    <source>
        <dbReference type="ARBA" id="ARBA00023288"/>
    </source>
</evidence>
<dbReference type="Proteomes" id="UP001549184">
    <property type="component" value="Unassembled WGS sequence"/>
</dbReference>
<sequence>MFHHKRDTNDTLPVDKLYDKAHDSLEHADYSAASKAYQRLIARFPSGNYNEQAQLDLAYAQYKDNQPDDAYSTINRFIKTYPTHKHVDYAYYLRGLINFDRTGGAMERLLQRGDQAQTRRDQGFNLKSFDDFSELSRRFPDSAYTADARQRMIYLRDVLAQFEINVAEYYLRNKAYVAAADRSQYVIEHYQQAPQTGDALAILTRSYLGMEQNNLADQTRQVLALNYPDHPYLKDPKWPHAPSILRKAIPFSGHH</sequence>
<keyword evidence="5" id="KW-0449">Lipoprotein</keyword>
<protein>
    <recommendedName>
        <fullName evidence="6">Outer membrane protein assembly factor BamD</fullName>
    </recommendedName>
</protein>
<accession>A0ABV2JSX6</accession>
<dbReference type="InterPro" id="IPR039565">
    <property type="entry name" value="BamD-like"/>
</dbReference>
<feature type="domain" description="Outer membrane lipoprotein BamD-like" evidence="7">
    <location>
        <begin position="14"/>
        <end position="219"/>
    </location>
</feature>
<organism evidence="8 9">
    <name type="scientific">Dyella japonica</name>
    <dbReference type="NCBI Taxonomy" id="231455"/>
    <lineage>
        <taxon>Bacteria</taxon>
        <taxon>Pseudomonadati</taxon>
        <taxon>Pseudomonadota</taxon>
        <taxon>Gammaproteobacteria</taxon>
        <taxon>Lysobacterales</taxon>
        <taxon>Rhodanobacteraceae</taxon>
        <taxon>Dyella</taxon>
    </lineage>
</organism>
<evidence type="ECO:0000256" key="3">
    <source>
        <dbReference type="ARBA" id="ARBA00023139"/>
    </source>
</evidence>
<comment type="subcellular location">
    <subcellularLocation>
        <location evidence="6">Cell outer membrane</location>
    </subcellularLocation>
</comment>
<dbReference type="PANTHER" id="PTHR37423">
    <property type="entry name" value="SOLUBLE LYTIC MUREIN TRANSGLYCOSYLASE-RELATED"/>
    <property type="match status" value="1"/>
</dbReference>
<evidence type="ECO:0000256" key="2">
    <source>
        <dbReference type="ARBA" id="ARBA00023136"/>
    </source>
</evidence>